<gene>
    <name evidence="1" type="ORF">K0U00_50275</name>
</gene>
<dbReference type="Proteomes" id="UP001519887">
    <property type="component" value="Unassembled WGS sequence"/>
</dbReference>
<comment type="caution">
    <text evidence="1">The sequence shown here is derived from an EMBL/GenBank/DDBJ whole genome shotgun (WGS) entry which is preliminary data.</text>
</comment>
<dbReference type="InterPro" id="IPR029056">
    <property type="entry name" value="Ribokinase-like"/>
</dbReference>
<dbReference type="Gene3D" id="3.40.1190.20">
    <property type="match status" value="1"/>
</dbReference>
<evidence type="ECO:0000313" key="1">
    <source>
        <dbReference type="EMBL" id="MBW7462268.1"/>
    </source>
</evidence>
<feature type="non-terminal residue" evidence="1">
    <location>
        <position position="112"/>
    </location>
</feature>
<evidence type="ECO:0000313" key="2">
    <source>
        <dbReference type="Proteomes" id="UP001519887"/>
    </source>
</evidence>
<dbReference type="EMBL" id="JAHZIK010003750">
    <property type="protein sequence ID" value="MBW7462268.1"/>
    <property type="molecule type" value="Genomic_DNA"/>
</dbReference>
<keyword evidence="1" id="KW-0418">Kinase</keyword>
<keyword evidence="1" id="KW-0808">Transferase</keyword>
<name>A0ABS7CMV9_9BACL</name>
<feature type="non-terminal residue" evidence="1">
    <location>
        <position position="1"/>
    </location>
</feature>
<accession>A0ABS7CMV9</accession>
<organism evidence="1 2">
    <name type="scientific">Paenibacillus sepulcri</name>
    <dbReference type="NCBI Taxonomy" id="359917"/>
    <lineage>
        <taxon>Bacteria</taxon>
        <taxon>Bacillati</taxon>
        <taxon>Bacillota</taxon>
        <taxon>Bacilli</taxon>
        <taxon>Bacillales</taxon>
        <taxon>Paenibacillaceae</taxon>
        <taxon>Paenibacillus</taxon>
    </lineage>
</organism>
<protein>
    <submittedName>
        <fullName evidence="1">Carbohydrate kinase family protein</fullName>
    </submittedName>
</protein>
<dbReference type="SUPFAM" id="SSF53613">
    <property type="entry name" value="Ribokinase-like"/>
    <property type="match status" value="1"/>
</dbReference>
<dbReference type="GO" id="GO:0016301">
    <property type="term" value="F:kinase activity"/>
    <property type="evidence" value="ECO:0007669"/>
    <property type="project" value="UniProtKB-KW"/>
</dbReference>
<keyword evidence="2" id="KW-1185">Reference proteome</keyword>
<sequence length="112" mass="11660">LYMLRRDTYEQFESDNSTGDLLGYADGGLLSSLADEMLGMGTAVAAIKLGEHGLYVKTTGDAGRLAVMGRCGPDTDSLMDWLGRELLAPCYAVKAAGTTGAGDCTIAGFLTA</sequence>
<reference evidence="1 2" key="1">
    <citation type="submission" date="2021-07" db="EMBL/GenBank/DDBJ databases">
        <title>Paenibacillus radiodurans sp. nov., isolated from the southeastern edge of Tengger Desert.</title>
        <authorList>
            <person name="Zhang G."/>
        </authorList>
    </citation>
    <scope>NUCLEOTIDE SEQUENCE [LARGE SCALE GENOMIC DNA]</scope>
    <source>
        <strain evidence="1 2">CCM 7311</strain>
    </source>
</reference>
<proteinExistence type="predicted"/>